<comment type="cofactor">
    <cofactor evidence="1">
        <name>heme b</name>
        <dbReference type="ChEBI" id="CHEBI:60344"/>
    </cofactor>
</comment>
<dbReference type="PROSITE" id="PS51405">
    <property type="entry name" value="HEME_HALOPEROXIDASE"/>
    <property type="match status" value="1"/>
</dbReference>
<dbReference type="Proteomes" id="UP001390339">
    <property type="component" value="Unassembled WGS sequence"/>
</dbReference>
<proteinExistence type="inferred from homology"/>
<evidence type="ECO:0000256" key="7">
    <source>
        <dbReference type="ARBA" id="ARBA00025795"/>
    </source>
</evidence>
<accession>A0ABR2ISN7</accession>
<dbReference type="PANTHER" id="PTHR33577">
    <property type="entry name" value="STERIGMATOCYSTIN BIOSYNTHESIS PEROXIDASE STCC-RELATED"/>
    <property type="match status" value="1"/>
</dbReference>
<feature type="signal peptide" evidence="8">
    <location>
        <begin position="1"/>
        <end position="17"/>
    </location>
</feature>
<feature type="chain" id="PRO_5046341959" description="Heme haloperoxidase family profile domain-containing protein" evidence="8">
    <location>
        <begin position="18"/>
        <end position="238"/>
    </location>
</feature>
<keyword evidence="5" id="KW-0560">Oxidoreductase</keyword>
<keyword evidence="8" id="KW-0732">Signal</keyword>
<reference evidence="10 11" key="1">
    <citation type="journal article" date="2024" name="IMA Fungus">
        <title>Apiospora arundinis, a panoply of carbohydrate-active enzymes and secondary metabolites.</title>
        <authorList>
            <person name="Sorensen T."/>
            <person name="Petersen C."/>
            <person name="Muurmann A.T."/>
            <person name="Christiansen J.V."/>
            <person name="Brundto M.L."/>
            <person name="Overgaard C.K."/>
            <person name="Boysen A.T."/>
            <person name="Wollenberg R.D."/>
            <person name="Larsen T.O."/>
            <person name="Sorensen J.L."/>
            <person name="Nielsen K.L."/>
            <person name="Sondergaard T.E."/>
        </authorList>
    </citation>
    <scope>NUCLEOTIDE SEQUENCE [LARGE SCALE GENOMIC DNA]</scope>
    <source>
        <strain evidence="10 11">AAU 773</strain>
    </source>
</reference>
<gene>
    <name evidence="10" type="ORF">PGQ11_006437</name>
</gene>
<keyword evidence="6" id="KW-0408">Iron</keyword>
<dbReference type="InterPro" id="IPR000028">
    <property type="entry name" value="Chloroperoxidase"/>
</dbReference>
<dbReference type="Gene3D" id="1.10.489.10">
    <property type="entry name" value="Chloroperoxidase-like"/>
    <property type="match status" value="1"/>
</dbReference>
<dbReference type="SUPFAM" id="SSF47571">
    <property type="entry name" value="Cloroperoxidase"/>
    <property type="match status" value="1"/>
</dbReference>
<evidence type="ECO:0000256" key="5">
    <source>
        <dbReference type="ARBA" id="ARBA00023002"/>
    </source>
</evidence>
<keyword evidence="3" id="KW-0349">Heme</keyword>
<organism evidence="10 11">
    <name type="scientific">Apiospora arundinis</name>
    <dbReference type="NCBI Taxonomy" id="335852"/>
    <lineage>
        <taxon>Eukaryota</taxon>
        <taxon>Fungi</taxon>
        <taxon>Dikarya</taxon>
        <taxon>Ascomycota</taxon>
        <taxon>Pezizomycotina</taxon>
        <taxon>Sordariomycetes</taxon>
        <taxon>Xylariomycetidae</taxon>
        <taxon>Amphisphaeriales</taxon>
        <taxon>Apiosporaceae</taxon>
        <taxon>Apiospora</taxon>
    </lineage>
</organism>
<dbReference type="PANTHER" id="PTHR33577:SF19">
    <property type="entry name" value="HEME HALOPEROXIDASE FAMILY PROFILE DOMAIN-CONTAINING PROTEIN-RELATED"/>
    <property type="match status" value="1"/>
</dbReference>
<dbReference type="EMBL" id="JAPCWZ010000004">
    <property type="protein sequence ID" value="KAK8867859.1"/>
    <property type="molecule type" value="Genomic_DNA"/>
</dbReference>
<evidence type="ECO:0000256" key="2">
    <source>
        <dbReference type="ARBA" id="ARBA00022559"/>
    </source>
</evidence>
<evidence type="ECO:0000256" key="1">
    <source>
        <dbReference type="ARBA" id="ARBA00001970"/>
    </source>
</evidence>
<evidence type="ECO:0000256" key="8">
    <source>
        <dbReference type="SAM" id="SignalP"/>
    </source>
</evidence>
<feature type="domain" description="Heme haloperoxidase family profile" evidence="9">
    <location>
        <begin position="19"/>
        <end position="228"/>
    </location>
</feature>
<evidence type="ECO:0000256" key="3">
    <source>
        <dbReference type="ARBA" id="ARBA00022617"/>
    </source>
</evidence>
<evidence type="ECO:0000256" key="6">
    <source>
        <dbReference type="ARBA" id="ARBA00023004"/>
    </source>
</evidence>
<evidence type="ECO:0000313" key="11">
    <source>
        <dbReference type="Proteomes" id="UP001390339"/>
    </source>
</evidence>
<comment type="caution">
    <text evidence="10">The sequence shown here is derived from an EMBL/GenBank/DDBJ whole genome shotgun (WGS) entry which is preliminary data.</text>
</comment>
<comment type="similarity">
    <text evidence="7">Belongs to the chloroperoxidase family.</text>
</comment>
<keyword evidence="2" id="KW-0575">Peroxidase</keyword>
<keyword evidence="4" id="KW-0479">Metal-binding</keyword>
<dbReference type="InterPro" id="IPR036851">
    <property type="entry name" value="Chloroperoxidase-like_sf"/>
</dbReference>
<keyword evidence="11" id="KW-1185">Reference proteome</keyword>
<dbReference type="Pfam" id="PF01328">
    <property type="entry name" value="Peroxidase_2"/>
    <property type="match status" value="1"/>
</dbReference>
<evidence type="ECO:0000256" key="4">
    <source>
        <dbReference type="ARBA" id="ARBA00022723"/>
    </source>
</evidence>
<evidence type="ECO:0000259" key="9">
    <source>
        <dbReference type="PROSITE" id="PS51405"/>
    </source>
</evidence>
<name>A0ABR2ISN7_9PEZI</name>
<protein>
    <recommendedName>
        <fullName evidence="9">Heme haloperoxidase family profile domain-containing protein</fullName>
    </recommendedName>
</protein>
<sequence>MRSTTAFIVSIATCVAAVNDNVWKAPTASDRRSPCPMMNSLANSGYINRDGLNISKSSIETALLDVINMDPAVSGLVTAVAVKTSTTGYADTINLDDLTKHGIIEHDASLSRGDWLGGKGDSHSFNAEIWANTASHFTSDKISIEDMARARAAAVARANSTNPNFEFGAAQLQGSTLECTLLLGTFGDMTNGNANVKYVRTLVENERLPFEEGWTKPTERIVLAGIQSLSKKLLTAAI</sequence>
<evidence type="ECO:0000313" key="10">
    <source>
        <dbReference type="EMBL" id="KAK8867859.1"/>
    </source>
</evidence>